<accession>A0A9P9YY41</accession>
<sequence length="380" mass="42207">MDKELQQLIPECDLDGIGGREFESPVITCSNSNEMVGHQLGVMANHMILMGNMLCSPHKSVKCLITAPKTEQKDASTSTQMFHENTSLVVLGRLHQKLEQSETMIYDHTANKVIQISAPRNLPILKTSQLVLEDAPQTPPQRAVIKITPVKLATSENGWVAKLDPPRTKSTPSRELVTEPLQRCTTSPDFFRLHRQLWRRVPIQNSTLQLTLAVKSDPQITRTESNRASKGKGPSLIPKLIPCQGITVPNVPSSPNLAKTRTPVQRQGNGDVKVAPKRMNLTKKTEATPANRKPPAKTTKLNEPKSISTPVAAHRRPGCVEPDLQQQKNLLESLVFRQSVENQRLKAKFREEQQGLMAQMLGDLNQAIEISNGQPQQLQP</sequence>
<comment type="caution">
    <text evidence="2">The sequence shown here is derived from an EMBL/GenBank/DDBJ whole genome shotgun (WGS) entry which is preliminary data.</text>
</comment>
<proteinExistence type="predicted"/>
<dbReference type="OrthoDB" id="10028852at2759"/>
<feature type="region of interest" description="Disordered" evidence="1">
    <location>
        <begin position="247"/>
        <end position="303"/>
    </location>
</feature>
<evidence type="ECO:0000313" key="2">
    <source>
        <dbReference type="EMBL" id="KAI8044903.1"/>
    </source>
</evidence>
<evidence type="ECO:0000313" key="3">
    <source>
        <dbReference type="Proteomes" id="UP001059596"/>
    </source>
</evidence>
<evidence type="ECO:0000256" key="1">
    <source>
        <dbReference type="SAM" id="MobiDB-lite"/>
    </source>
</evidence>
<gene>
    <name evidence="2" type="ORF">M5D96_001078</name>
</gene>
<reference evidence="2" key="1">
    <citation type="journal article" date="2023" name="Genome Biol. Evol.">
        <title>Long-read-based Genome Assembly of Drosophila gunungcola Reveals Fewer Chemosensory Genes in Flower-breeding Species.</title>
        <authorList>
            <person name="Negi A."/>
            <person name="Liao B.Y."/>
            <person name="Yeh S.D."/>
        </authorList>
    </citation>
    <scope>NUCLEOTIDE SEQUENCE</scope>
    <source>
        <strain evidence="2">Sukarami</strain>
    </source>
</reference>
<protein>
    <submittedName>
        <fullName evidence="2">Uncharacterized protein</fullName>
    </submittedName>
</protein>
<keyword evidence="3" id="KW-1185">Reference proteome</keyword>
<feature type="compositionally biased region" description="Polar residues" evidence="1">
    <location>
        <begin position="250"/>
        <end position="268"/>
    </location>
</feature>
<name>A0A9P9YY41_9MUSC</name>
<organism evidence="2 3">
    <name type="scientific">Drosophila gunungcola</name>
    <name type="common">fruit fly</name>
    <dbReference type="NCBI Taxonomy" id="103775"/>
    <lineage>
        <taxon>Eukaryota</taxon>
        <taxon>Metazoa</taxon>
        <taxon>Ecdysozoa</taxon>
        <taxon>Arthropoda</taxon>
        <taxon>Hexapoda</taxon>
        <taxon>Insecta</taxon>
        <taxon>Pterygota</taxon>
        <taxon>Neoptera</taxon>
        <taxon>Endopterygota</taxon>
        <taxon>Diptera</taxon>
        <taxon>Brachycera</taxon>
        <taxon>Muscomorpha</taxon>
        <taxon>Ephydroidea</taxon>
        <taxon>Drosophilidae</taxon>
        <taxon>Drosophila</taxon>
        <taxon>Sophophora</taxon>
    </lineage>
</organism>
<dbReference type="EMBL" id="JAMKOV010000001">
    <property type="protein sequence ID" value="KAI8044903.1"/>
    <property type="molecule type" value="Genomic_DNA"/>
</dbReference>
<dbReference type="AlphaFoldDB" id="A0A9P9YY41"/>
<dbReference type="Proteomes" id="UP001059596">
    <property type="component" value="Chromosome 3R"/>
</dbReference>